<feature type="region of interest" description="Disordered" evidence="1">
    <location>
        <begin position="58"/>
        <end position="120"/>
    </location>
</feature>
<evidence type="ECO:0000256" key="1">
    <source>
        <dbReference type="SAM" id="MobiDB-lite"/>
    </source>
</evidence>
<dbReference type="Proteomes" id="UP000597853">
    <property type="component" value="Unassembled WGS sequence"/>
</dbReference>
<evidence type="ECO:0000313" key="3">
    <source>
        <dbReference type="Proteomes" id="UP000597853"/>
    </source>
</evidence>
<proteinExistence type="predicted"/>
<reference evidence="3" key="1">
    <citation type="journal article" date="2019" name="Int. J. Syst. Evol. Microbiol.">
        <title>The Global Catalogue of Microorganisms (GCM) 10K type strain sequencing project: providing services to taxonomists for standard genome sequencing and annotation.</title>
        <authorList>
            <consortium name="The Broad Institute Genomics Platform"/>
            <consortium name="The Broad Institute Genome Sequencing Center for Infectious Disease"/>
            <person name="Wu L."/>
            <person name="Ma J."/>
        </authorList>
    </citation>
    <scope>NUCLEOTIDE SEQUENCE [LARGE SCALE GENOMIC DNA]</scope>
    <source>
        <strain evidence="3">JCM 4416</strain>
    </source>
</reference>
<keyword evidence="3" id="KW-1185">Reference proteome</keyword>
<protein>
    <submittedName>
        <fullName evidence="2">Uncharacterized protein</fullName>
    </submittedName>
</protein>
<gene>
    <name evidence="2" type="ORF">GCM10010285_01260</name>
</gene>
<dbReference type="EMBL" id="BMTX01000001">
    <property type="protein sequence ID" value="GGS27146.1"/>
    <property type="molecule type" value="Genomic_DNA"/>
</dbReference>
<name>A0ABQ2SFH9_STREZ</name>
<accession>A0ABQ2SFH9</accession>
<organism evidence="2 3">
    <name type="scientific">Streptomyces pseudogriseolus</name>
    <name type="common">Streptomyces gancidicus</name>
    <name type="synonym">Streptomyces rubiginosus</name>
    <dbReference type="NCBI Taxonomy" id="36817"/>
    <lineage>
        <taxon>Bacteria</taxon>
        <taxon>Bacillati</taxon>
        <taxon>Actinomycetota</taxon>
        <taxon>Actinomycetes</taxon>
        <taxon>Kitasatosporales</taxon>
        <taxon>Streptomycetaceae</taxon>
        <taxon>Streptomyces</taxon>
        <taxon>Streptomyces pseudogriseolus group</taxon>
    </lineage>
</organism>
<feature type="compositionally biased region" description="Low complexity" evidence="1">
    <location>
        <begin position="80"/>
        <end position="93"/>
    </location>
</feature>
<sequence length="120" mass="12846">MGFTHAEVVEDRRARPRAHPITRRKYGLCPESACRPALAILPGYVAAVTMTHRILSARTSTTMSPPSRWGRRLRGVSGDAAAGRGPPAQPGRRITQAGPVRRQPEITAPGGSDRATVARG</sequence>
<comment type="caution">
    <text evidence="2">The sequence shown here is derived from an EMBL/GenBank/DDBJ whole genome shotgun (WGS) entry which is preliminary data.</text>
</comment>
<evidence type="ECO:0000313" key="2">
    <source>
        <dbReference type="EMBL" id="GGS27146.1"/>
    </source>
</evidence>